<dbReference type="InterPro" id="IPR058651">
    <property type="entry name" value="HTH_VMAP-M9"/>
</dbReference>
<comment type="caution">
    <text evidence="2">The sequence shown here is derived from an EMBL/GenBank/DDBJ whole genome shotgun (WGS) entry which is preliminary data.</text>
</comment>
<reference evidence="2" key="1">
    <citation type="submission" date="2022-06" db="EMBL/GenBank/DDBJ databases">
        <title>New cyanobacteria of genus Symplocastrum in benthos of Lake Baikal.</title>
        <authorList>
            <person name="Sorokovikova E."/>
            <person name="Tikhonova I."/>
            <person name="Krasnopeev A."/>
            <person name="Evseev P."/>
            <person name="Gladkikh A."/>
            <person name="Belykh O."/>
        </authorList>
    </citation>
    <scope>NUCLEOTIDE SEQUENCE</scope>
    <source>
        <strain evidence="2">BBK-W-15</strain>
    </source>
</reference>
<organism evidence="2 3">
    <name type="scientific">Limnofasciculus baicalensis BBK-W-15</name>
    <dbReference type="NCBI Taxonomy" id="2699891"/>
    <lineage>
        <taxon>Bacteria</taxon>
        <taxon>Bacillati</taxon>
        <taxon>Cyanobacteriota</taxon>
        <taxon>Cyanophyceae</taxon>
        <taxon>Coleofasciculales</taxon>
        <taxon>Coleofasciculaceae</taxon>
        <taxon>Limnofasciculus</taxon>
        <taxon>Limnofasciculus baicalensis</taxon>
    </lineage>
</organism>
<dbReference type="Gene3D" id="3.40.50.300">
    <property type="entry name" value="P-loop containing nucleotide triphosphate hydrolases"/>
    <property type="match status" value="1"/>
</dbReference>
<feature type="domain" description="vWA-MoxR associated protein N-terminal HTH" evidence="1">
    <location>
        <begin position="1"/>
        <end position="83"/>
    </location>
</feature>
<sequence length="486" mass="55042">MNIEDSIAILQPLVFAKTGKYLDTLQLNILRGAWDNQSYEEIAETHRFSAAHAKTVGANLWDLLSQVIETKINKKNVQVVLERKLKELATDGVTDVTDELPVTSETIGKINNPSTVISVTSVTSVTTSAATSVTTAAPLSEAPGGIVTLNSPFYIPRPPIEQRCYDTIRQAGSLIRIQAPRQMGKTSLMARILDYSRQEEYLTVTLNLQLASRNVFSNLERFLQWFCVIVGKSLGLPNQLAEYWDDILDSNSSTTDYFENYLLPQIHTPIVIALDDMDILFRYPDIASDFLGLLRSWYEKARYGDATTDIWKKLRLLVVHSTETILTSNTEQSPFNVGLLMELPEFTPSQVQDLVQRHGLDWDSYQIEQLMNLVGGNPYLVRKALFHIHHQEVTLEQLLPKSATKGRVYGEHLRRKLGYLQEYPELLTRLIQVATSPIPVELERVQAVKLHGMGLVQIRGKQVIPQCELYRQYFSQEDISELAISY</sequence>
<evidence type="ECO:0000259" key="1">
    <source>
        <dbReference type="Pfam" id="PF26355"/>
    </source>
</evidence>
<evidence type="ECO:0000313" key="2">
    <source>
        <dbReference type="EMBL" id="MCP2730576.1"/>
    </source>
</evidence>
<keyword evidence="3" id="KW-1185">Reference proteome</keyword>
<evidence type="ECO:0000313" key="3">
    <source>
        <dbReference type="Proteomes" id="UP001204953"/>
    </source>
</evidence>
<dbReference type="Pfam" id="PF26355">
    <property type="entry name" value="HTH_VMAP-M9"/>
    <property type="match status" value="1"/>
</dbReference>
<dbReference type="RefSeq" id="WP_254013332.1">
    <property type="nucleotide sequence ID" value="NZ_JAMZMM010000216.1"/>
</dbReference>
<dbReference type="Proteomes" id="UP001204953">
    <property type="component" value="Unassembled WGS sequence"/>
</dbReference>
<gene>
    <name evidence="2" type="ORF">NJ959_19290</name>
</gene>
<dbReference type="SUPFAM" id="SSF52540">
    <property type="entry name" value="P-loop containing nucleoside triphosphate hydrolases"/>
    <property type="match status" value="1"/>
</dbReference>
<accession>A0AAE3KP65</accession>
<proteinExistence type="predicted"/>
<dbReference type="AlphaFoldDB" id="A0AAE3KP65"/>
<dbReference type="EMBL" id="JAMZMM010000216">
    <property type="protein sequence ID" value="MCP2730576.1"/>
    <property type="molecule type" value="Genomic_DNA"/>
</dbReference>
<protein>
    <submittedName>
        <fullName evidence="2">AAA-like domain-containing protein</fullName>
    </submittedName>
</protein>
<dbReference type="Pfam" id="PF14516">
    <property type="entry name" value="AAA_35"/>
    <property type="match status" value="1"/>
</dbReference>
<dbReference type="InterPro" id="IPR027417">
    <property type="entry name" value="P-loop_NTPase"/>
</dbReference>
<name>A0AAE3KP65_9CYAN</name>